<dbReference type="EMBL" id="JAOYOD010000001">
    <property type="protein sequence ID" value="MCV9388249.1"/>
    <property type="molecule type" value="Genomic_DNA"/>
</dbReference>
<dbReference type="PANTHER" id="PTHR37301:SF1">
    <property type="entry name" value="DNA-BINDING PROTEIN"/>
    <property type="match status" value="1"/>
</dbReference>
<evidence type="ECO:0000313" key="2">
    <source>
        <dbReference type="EMBL" id="MCV9388249.1"/>
    </source>
</evidence>
<keyword evidence="3" id="KW-1185">Reference proteome</keyword>
<name>A0ABT3CXJ0_9BACT</name>
<reference evidence="2 3" key="1">
    <citation type="submission" date="2022-10" db="EMBL/GenBank/DDBJ databases">
        <title>Comparative genomics and taxonomic characterization of three novel marine species of genus Reichenbachiella exhibiting antioxidant and polysaccharide degradation activities.</title>
        <authorList>
            <person name="Muhammad N."/>
            <person name="Lee Y.-J."/>
            <person name="Ko J."/>
            <person name="Kim S.-G."/>
        </authorList>
    </citation>
    <scope>NUCLEOTIDE SEQUENCE [LARGE SCALE GENOMIC DNA]</scope>
    <source>
        <strain evidence="2 3">ABR2-5</strain>
    </source>
</reference>
<evidence type="ECO:0000259" key="1">
    <source>
        <dbReference type="Pfam" id="PF13443"/>
    </source>
</evidence>
<evidence type="ECO:0000313" key="3">
    <source>
        <dbReference type="Proteomes" id="UP001300692"/>
    </source>
</evidence>
<feature type="domain" description="HTH cro/C1-type" evidence="1">
    <location>
        <begin position="5"/>
        <end position="66"/>
    </location>
</feature>
<dbReference type="PANTHER" id="PTHR37301">
    <property type="entry name" value="DNA-BINDING PROTEIN-RELATED"/>
    <property type="match status" value="1"/>
</dbReference>
<organism evidence="2 3">
    <name type="scientific">Reichenbachiella ulvae</name>
    <dbReference type="NCBI Taxonomy" id="2980104"/>
    <lineage>
        <taxon>Bacteria</taxon>
        <taxon>Pseudomonadati</taxon>
        <taxon>Bacteroidota</taxon>
        <taxon>Cytophagia</taxon>
        <taxon>Cytophagales</taxon>
        <taxon>Reichenbachiellaceae</taxon>
        <taxon>Reichenbachiella</taxon>
    </lineage>
</organism>
<protein>
    <submittedName>
        <fullName evidence="2">Helix-turn-helix domain-containing protein</fullName>
    </submittedName>
</protein>
<proteinExistence type="predicted"/>
<dbReference type="RefSeq" id="WP_264139087.1">
    <property type="nucleotide sequence ID" value="NZ_JAOYOD010000001.1"/>
</dbReference>
<sequence length="111" mass="12956">MLKLKIDHVAQLRGIRRTYSYLTKLGMSHGIAQRLSSGNVKNIHLKHLENLCKTLRCTPNDILDWQGEDLDREHPLLELRKDPKALKSLEKLRQMPLDKLEKLGQFLDEMD</sequence>
<comment type="caution">
    <text evidence="2">The sequence shown here is derived from an EMBL/GenBank/DDBJ whole genome shotgun (WGS) entry which is preliminary data.</text>
</comment>
<accession>A0ABT3CXJ0</accession>
<dbReference type="Proteomes" id="UP001300692">
    <property type="component" value="Unassembled WGS sequence"/>
</dbReference>
<dbReference type="Pfam" id="PF13443">
    <property type="entry name" value="HTH_26"/>
    <property type="match status" value="1"/>
</dbReference>
<dbReference type="InterPro" id="IPR001387">
    <property type="entry name" value="Cro/C1-type_HTH"/>
</dbReference>
<gene>
    <name evidence="2" type="ORF">N7U62_16320</name>
</gene>